<name>A0A1I6JDH6_9FIRM</name>
<proteinExistence type="predicted"/>
<accession>A0A1I6JDH6</accession>
<sequence length="163" mass="19236">MNAFSKMIEIIVTVFLLFLVPLQYIEMKQDLVCQVYVQNETIYFVDSVRNLGYVNRSMYQLFQKRIEQTNHVYHINLVHYKRLQSEETGGNQYVGTYTELILDELYGEEDTKYSMNKGDFFSVEIVNKDKTLSTRIFEMLIDKTVTMDEIYVTYGGGIRDEII</sequence>
<dbReference type="Proteomes" id="UP000199659">
    <property type="component" value="Unassembled WGS sequence"/>
</dbReference>
<dbReference type="STRING" id="37658.SAMN05661086_01588"/>
<dbReference type="RefSeq" id="WP_092560151.1">
    <property type="nucleotide sequence ID" value="NZ_FOYZ01000005.1"/>
</dbReference>
<dbReference type="AlphaFoldDB" id="A0A1I6JDH6"/>
<dbReference type="EMBL" id="FOYZ01000005">
    <property type="protein sequence ID" value="SFR76992.1"/>
    <property type="molecule type" value="Genomic_DNA"/>
</dbReference>
<dbReference type="OrthoDB" id="2082320at2"/>
<reference evidence="1 2" key="1">
    <citation type="submission" date="2016-10" db="EMBL/GenBank/DDBJ databases">
        <authorList>
            <person name="de Groot N.N."/>
        </authorList>
    </citation>
    <scope>NUCLEOTIDE SEQUENCE [LARGE SCALE GENOMIC DNA]</scope>
    <source>
        <strain evidence="1 2">743A</strain>
    </source>
</reference>
<gene>
    <name evidence="1" type="ORF">SAMN05661086_01588</name>
</gene>
<evidence type="ECO:0000313" key="1">
    <source>
        <dbReference type="EMBL" id="SFR76992.1"/>
    </source>
</evidence>
<protein>
    <submittedName>
        <fullName evidence="1">Uncharacterized protein</fullName>
    </submittedName>
</protein>
<evidence type="ECO:0000313" key="2">
    <source>
        <dbReference type="Proteomes" id="UP000199659"/>
    </source>
</evidence>
<organism evidence="1 2">
    <name type="scientific">Anaeromicropila populeti</name>
    <dbReference type="NCBI Taxonomy" id="37658"/>
    <lineage>
        <taxon>Bacteria</taxon>
        <taxon>Bacillati</taxon>
        <taxon>Bacillota</taxon>
        <taxon>Clostridia</taxon>
        <taxon>Lachnospirales</taxon>
        <taxon>Lachnospiraceae</taxon>
        <taxon>Anaeromicropila</taxon>
    </lineage>
</organism>
<keyword evidence="2" id="KW-1185">Reference proteome</keyword>